<reference evidence="1" key="1">
    <citation type="submission" date="2020-05" db="EMBL/GenBank/DDBJ databases">
        <authorList>
            <person name="Chiriac C."/>
            <person name="Salcher M."/>
            <person name="Ghai R."/>
            <person name="Kavagutti S V."/>
        </authorList>
    </citation>
    <scope>NUCLEOTIDE SEQUENCE</scope>
</reference>
<proteinExistence type="predicted"/>
<evidence type="ECO:0000313" key="1">
    <source>
        <dbReference type="EMBL" id="CAB4940340.1"/>
    </source>
</evidence>
<protein>
    <submittedName>
        <fullName evidence="1">Unannotated protein</fullName>
    </submittedName>
</protein>
<gene>
    <name evidence="1" type="ORF">UFOPK3789_00036</name>
</gene>
<name>A0A6J7JAW4_9ZZZZ</name>
<dbReference type="AlphaFoldDB" id="A0A6J7JAW4"/>
<dbReference type="EMBL" id="CAFBNL010000001">
    <property type="protein sequence ID" value="CAB4940340.1"/>
    <property type="molecule type" value="Genomic_DNA"/>
</dbReference>
<accession>A0A6J7JAW4</accession>
<sequence>MKTTRAVVGSLILYSARRQTPRRIAGVSYLVFRFLFRRLKTKNKTILKFKVEPGSRYEIIGLRRGV</sequence>
<organism evidence="1">
    <name type="scientific">freshwater metagenome</name>
    <dbReference type="NCBI Taxonomy" id="449393"/>
    <lineage>
        <taxon>unclassified sequences</taxon>
        <taxon>metagenomes</taxon>
        <taxon>ecological metagenomes</taxon>
    </lineage>
</organism>